<evidence type="ECO:0000256" key="6">
    <source>
        <dbReference type="PROSITE-ProRule" id="PRU00169"/>
    </source>
</evidence>
<dbReference type="InterPro" id="IPR039420">
    <property type="entry name" value="WalR-like"/>
</dbReference>
<evidence type="ECO:0000256" key="5">
    <source>
        <dbReference type="ARBA" id="ARBA00023163"/>
    </source>
</evidence>
<dbReference type="InterPro" id="IPR001789">
    <property type="entry name" value="Sig_transdc_resp-reg_receiver"/>
</dbReference>
<feature type="modified residue" description="4-aspartylphosphate" evidence="6">
    <location>
        <position position="79"/>
    </location>
</feature>
<dbReference type="AlphaFoldDB" id="A0AA37V4W9"/>
<dbReference type="GO" id="GO:0006355">
    <property type="term" value="P:regulation of DNA-templated transcription"/>
    <property type="evidence" value="ECO:0007669"/>
    <property type="project" value="TreeGrafter"/>
</dbReference>
<keyword evidence="1 6" id="KW-0597">Phosphoprotein</keyword>
<keyword evidence="2" id="KW-0902">Two-component regulatory system</keyword>
<proteinExistence type="predicted"/>
<feature type="compositionally biased region" description="Low complexity" evidence="7">
    <location>
        <begin position="11"/>
        <end position="21"/>
    </location>
</feature>
<dbReference type="SMART" id="SM00448">
    <property type="entry name" value="REC"/>
    <property type="match status" value="1"/>
</dbReference>
<evidence type="ECO:0000256" key="7">
    <source>
        <dbReference type="SAM" id="MobiDB-lite"/>
    </source>
</evidence>
<dbReference type="SUPFAM" id="SSF52172">
    <property type="entry name" value="CheY-like"/>
    <property type="match status" value="1"/>
</dbReference>
<dbReference type="Proteomes" id="UP001161325">
    <property type="component" value="Unassembled WGS sequence"/>
</dbReference>
<evidence type="ECO:0000313" key="9">
    <source>
        <dbReference type="EMBL" id="GLC28452.1"/>
    </source>
</evidence>
<dbReference type="EMBL" id="BRXS01000010">
    <property type="protein sequence ID" value="GLC28452.1"/>
    <property type="molecule type" value="Genomic_DNA"/>
</dbReference>
<name>A0AA37V4W9_9BACT</name>
<keyword evidence="3" id="KW-0805">Transcription regulation</keyword>
<evidence type="ECO:0000256" key="1">
    <source>
        <dbReference type="ARBA" id="ARBA00022553"/>
    </source>
</evidence>
<dbReference type="PANTHER" id="PTHR48111">
    <property type="entry name" value="REGULATOR OF RPOS"/>
    <property type="match status" value="1"/>
</dbReference>
<evidence type="ECO:0000259" key="8">
    <source>
        <dbReference type="PROSITE" id="PS50110"/>
    </source>
</evidence>
<protein>
    <recommendedName>
        <fullName evidence="8">Response regulatory domain-containing protein</fullName>
    </recommendedName>
</protein>
<sequence length="149" mass="16267">MHDPSEPRPTAPAATPSDAARPRALLVDDEPVIRQALRRFFVRMGWDVDEAEDGTEALRHLLGDDDGAPTREYAVIISDLRMPGISGIELHARLAAARPELLDRLILSTGDSVSSEAADFLRHSSCPVLNKPFELAELRAMLARVHAPG</sequence>
<keyword evidence="10" id="KW-1185">Reference proteome</keyword>
<gene>
    <name evidence="9" type="ORF">rosag_49650</name>
</gene>
<keyword evidence="5" id="KW-0804">Transcription</keyword>
<feature type="region of interest" description="Disordered" evidence="7">
    <location>
        <begin position="1"/>
        <end position="21"/>
    </location>
</feature>
<reference evidence="9" key="1">
    <citation type="submission" date="2022-08" db="EMBL/GenBank/DDBJ databases">
        <title>Draft genome sequencing of Roseisolibacter agri AW1220.</title>
        <authorList>
            <person name="Tobiishi Y."/>
            <person name="Tonouchi A."/>
        </authorList>
    </citation>
    <scope>NUCLEOTIDE SEQUENCE</scope>
    <source>
        <strain evidence="9">AW1220</strain>
    </source>
</reference>
<dbReference type="GO" id="GO:0000976">
    <property type="term" value="F:transcription cis-regulatory region binding"/>
    <property type="evidence" value="ECO:0007669"/>
    <property type="project" value="TreeGrafter"/>
</dbReference>
<accession>A0AA37V4W9</accession>
<dbReference type="Pfam" id="PF00072">
    <property type="entry name" value="Response_reg"/>
    <property type="match status" value="1"/>
</dbReference>
<dbReference type="GO" id="GO:0032993">
    <property type="term" value="C:protein-DNA complex"/>
    <property type="evidence" value="ECO:0007669"/>
    <property type="project" value="TreeGrafter"/>
</dbReference>
<feature type="domain" description="Response regulatory" evidence="8">
    <location>
        <begin position="23"/>
        <end position="146"/>
    </location>
</feature>
<dbReference type="InterPro" id="IPR011006">
    <property type="entry name" value="CheY-like_superfamily"/>
</dbReference>
<organism evidence="9 10">
    <name type="scientific">Roseisolibacter agri</name>
    <dbReference type="NCBI Taxonomy" id="2014610"/>
    <lineage>
        <taxon>Bacteria</taxon>
        <taxon>Pseudomonadati</taxon>
        <taxon>Gemmatimonadota</taxon>
        <taxon>Gemmatimonadia</taxon>
        <taxon>Gemmatimonadales</taxon>
        <taxon>Gemmatimonadaceae</taxon>
        <taxon>Roseisolibacter</taxon>
    </lineage>
</organism>
<comment type="caution">
    <text evidence="9">The sequence shown here is derived from an EMBL/GenBank/DDBJ whole genome shotgun (WGS) entry which is preliminary data.</text>
</comment>
<dbReference type="PANTHER" id="PTHR48111:SF1">
    <property type="entry name" value="TWO-COMPONENT RESPONSE REGULATOR ORR33"/>
    <property type="match status" value="1"/>
</dbReference>
<dbReference type="GO" id="GO:0005829">
    <property type="term" value="C:cytosol"/>
    <property type="evidence" value="ECO:0007669"/>
    <property type="project" value="TreeGrafter"/>
</dbReference>
<keyword evidence="4" id="KW-0238">DNA-binding</keyword>
<dbReference type="RefSeq" id="WP_284352850.1">
    <property type="nucleotide sequence ID" value="NZ_BRXS01000010.1"/>
</dbReference>
<evidence type="ECO:0000256" key="4">
    <source>
        <dbReference type="ARBA" id="ARBA00023125"/>
    </source>
</evidence>
<evidence type="ECO:0000256" key="2">
    <source>
        <dbReference type="ARBA" id="ARBA00023012"/>
    </source>
</evidence>
<dbReference type="Gene3D" id="3.40.50.2300">
    <property type="match status" value="1"/>
</dbReference>
<dbReference type="PROSITE" id="PS50110">
    <property type="entry name" value="RESPONSE_REGULATORY"/>
    <property type="match status" value="1"/>
</dbReference>
<evidence type="ECO:0000256" key="3">
    <source>
        <dbReference type="ARBA" id="ARBA00023015"/>
    </source>
</evidence>
<dbReference type="GO" id="GO:0000156">
    <property type="term" value="F:phosphorelay response regulator activity"/>
    <property type="evidence" value="ECO:0007669"/>
    <property type="project" value="TreeGrafter"/>
</dbReference>
<evidence type="ECO:0000313" key="10">
    <source>
        <dbReference type="Proteomes" id="UP001161325"/>
    </source>
</evidence>